<dbReference type="RefSeq" id="WP_010781869.1">
    <property type="nucleotide sequence ID" value="NZ_ASWH01000001.1"/>
</dbReference>
<evidence type="ECO:0000313" key="3">
    <source>
        <dbReference type="EMBL" id="EOW81152.1"/>
    </source>
</evidence>
<evidence type="ECO:0000313" key="4">
    <source>
        <dbReference type="Proteomes" id="UP000013750"/>
    </source>
</evidence>
<keyword evidence="5" id="KW-1185">Reference proteome</keyword>
<dbReference type="Proteomes" id="UP000013750">
    <property type="component" value="Unassembled WGS sequence"/>
</dbReference>
<comment type="caution">
    <text evidence="2">The sequence shown here is derived from an EMBL/GenBank/DDBJ whole genome shotgun (WGS) entry which is preliminary data.</text>
</comment>
<dbReference type="Proteomes" id="UP000014160">
    <property type="component" value="Unassembled WGS sequence"/>
</dbReference>
<dbReference type="Pfam" id="PF06161">
    <property type="entry name" value="DUF975"/>
    <property type="match status" value="1"/>
</dbReference>
<keyword evidence="1" id="KW-1133">Transmembrane helix</keyword>
<name>R2XG31_9ENTE</name>
<reference evidence="3 5" key="2">
    <citation type="submission" date="2013-03" db="EMBL/GenBank/DDBJ databases">
        <title>The Genome Sequence of Enterococcus gilvus ATCC BAA-350 (PacBio/Illumina hybrid assembly).</title>
        <authorList>
            <consortium name="The Broad Institute Genomics Platform"/>
            <consortium name="The Broad Institute Genome Sequencing Center for Infectious Disease"/>
            <person name="Earl A."/>
            <person name="Russ C."/>
            <person name="Gilmore M."/>
            <person name="Surin D."/>
            <person name="Walker B."/>
            <person name="Young S."/>
            <person name="Zeng Q."/>
            <person name="Gargeya S."/>
            <person name="Fitzgerald M."/>
            <person name="Haas B."/>
            <person name="Abouelleil A."/>
            <person name="Allen A.W."/>
            <person name="Alvarado L."/>
            <person name="Arachchi H.M."/>
            <person name="Berlin A.M."/>
            <person name="Chapman S.B."/>
            <person name="Gainer-Dewar J."/>
            <person name="Goldberg J."/>
            <person name="Griggs A."/>
            <person name="Gujja S."/>
            <person name="Hansen M."/>
            <person name="Howarth C."/>
            <person name="Imamovic A."/>
            <person name="Ireland A."/>
            <person name="Larimer J."/>
            <person name="McCowan C."/>
            <person name="Murphy C."/>
            <person name="Pearson M."/>
            <person name="Poon T.W."/>
            <person name="Priest M."/>
            <person name="Roberts A."/>
            <person name="Saif S."/>
            <person name="Shea T."/>
            <person name="Sisk P."/>
            <person name="Sykes S."/>
            <person name="Wortman J."/>
            <person name="Nusbaum C."/>
            <person name="Birren B."/>
        </authorList>
    </citation>
    <scope>NUCLEOTIDE SEQUENCE [LARGE SCALE GENOMIC DNA]</scope>
    <source>
        <strain evidence="3 5">ATCC BAA-350</strain>
    </source>
</reference>
<keyword evidence="1" id="KW-0472">Membrane</keyword>
<dbReference type="EMBL" id="ASWH01000001">
    <property type="protein sequence ID" value="EOW81152.1"/>
    <property type="molecule type" value="Genomic_DNA"/>
</dbReference>
<evidence type="ECO:0000256" key="1">
    <source>
        <dbReference type="SAM" id="Phobius"/>
    </source>
</evidence>
<dbReference type="InterPro" id="IPR010380">
    <property type="entry name" value="DUF975"/>
</dbReference>
<reference evidence="2 4" key="1">
    <citation type="submission" date="2013-02" db="EMBL/GenBank/DDBJ databases">
        <title>The Genome Sequence of Enterococcus gilvus ATCC BAA-350.</title>
        <authorList>
            <consortium name="The Broad Institute Genome Sequencing Platform"/>
            <consortium name="The Broad Institute Genome Sequencing Center for Infectious Disease"/>
            <person name="Earl A.M."/>
            <person name="Gilmore M.S."/>
            <person name="Lebreton F."/>
            <person name="Walker B."/>
            <person name="Young S.K."/>
            <person name="Zeng Q."/>
            <person name="Gargeya S."/>
            <person name="Fitzgerald M."/>
            <person name="Haas B."/>
            <person name="Abouelleil A."/>
            <person name="Alvarado L."/>
            <person name="Arachchi H.M."/>
            <person name="Berlin A.M."/>
            <person name="Chapman S.B."/>
            <person name="Dewar J."/>
            <person name="Goldberg J."/>
            <person name="Griggs A."/>
            <person name="Gujja S."/>
            <person name="Hansen M."/>
            <person name="Howarth C."/>
            <person name="Imamovic A."/>
            <person name="Larimer J."/>
            <person name="McCowan C."/>
            <person name="Murphy C."/>
            <person name="Neiman D."/>
            <person name="Pearson M."/>
            <person name="Priest M."/>
            <person name="Roberts A."/>
            <person name="Saif S."/>
            <person name="Shea T."/>
            <person name="Sisk P."/>
            <person name="Sykes S."/>
            <person name="Wortman J."/>
            <person name="Nusbaum C."/>
            <person name="Birren B."/>
        </authorList>
    </citation>
    <scope>NUCLEOTIDE SEQUENCE [LARGE SCALE GENOMIC DNA]</scope>
    <source>
        <strain evidence="2 4">ATCC BAA-350</strain>
    </source>
</reference>
<feature type="transmembrane region" description="Helical" evidence="1">
    <location>
        <begin position="71"/>
        <end position="96"/>
    </location>
</feature>
<feature type="transmembrane region" description="Helical" evidence="1">
    <location>
        <begin position="116"/>
        <end position="144"/>
    </location>
</feature>
<dbReference type="eggNOG" id="COG5523">
    <property type="taxonomic scope" value="Bacteria"/>
</dbReference>
<keyword evidence="1" id="KW-0812">Transmembrane</keyword>
<dbReference type="OrthoDB" id="9784844at2"/>
<sequence>MKTTAELKAEAKEALRGKWGQAVILNLIPTLLTVAIVFFFLLSGVIAYIIHGGGDSTSMFSYASDYNQSSASGGGTGIISSIISALFMSGISWTYLDLLRGERTHIEPLKDAFRGFQGVFLGGVILLALLTSIFTSLWTLLFIIPGIVKAYAYSQSYFIYYDQIQQTGEKPKVLDTITASRRLMDGHKGRLFWLDVTFIGWYLVTALTLGIAYLWLAPYISATKAAFYEDLQQNI</sequence>
<gene>
    <name evidence="3" type="ORF">I592_00437</name>
    <name evidence="2" type="ORF">UKC_03525</name>
</gene>
<dbReference type="AlphaFoldDB" id="R2XG31"/>
<protein>
    <submittedName>
        <fullName evidence="2">Integral membrane protein</fullName>
    </submittedName>
</protein>
<organism evidence="2 4">
    <name type="scientific">Enterococcus gilvus ATCC BAA-350</name>
    <dbReference type="NCBI Taxonomy" id="1158614"/>
    <lineage>
        <taxon>Bacteria</taxon>
        <taxon>Bacillati</taxon>
        <taxon>Bacillota</taxon>
        <taxon>Bacilli</taxon>
        <taxon>Lactobacillales</taxon>
        <taxon>Enterococcaceae</taxon>
        <taxon>Enterococcus</taxon>
    </lineage>
</organism>
<proteinExistence type="predicted"/>
<dbReference type="HOGENOM" id="CLU_045673_3_1_9"/>
<dbReference type="PANTHER" id="PTHR40076">
    <property type="entry name" value="MEMBRANE PROTEIN-RELATED"/>
    <property type="match status" value="1"/>
</dbReference>
<evidence type="ECO:0000313" key="5">
    <source>
        <dbReference type="Proteomes" id="UP000014160"/>
    </source>
</evidence>
<feature type="transmembrane region" description="Helical" evidence="1">
    <location>
        <begin position="191"/>
        <end position="216"/>
    </location>
</feature>
<dbReference type="PATRIC" id="fig|1158614.3.peg.3505"/>
<dbReference type="EMBL" id="AJDQ01000012">
    <property type="protein sequence ID" value="EOI53573.1"/>
    <property type="molecule type" value="Genomic_DNA"/>
</dbReference>
<dbReference type="PANTHER" id="PTHR40076:SF1">
    <property type="entry name" value="MEMBRANE PROTEIN"/>
    <property type="match status" value="1"/>
</dbReference>
<feature type="transmembrane region" description="Helical" evidence="1">
    <location>
        <begin position="23"/>
        <end position="50"/>
    </location>
</feature>
<evidence type="ECO:0000313" key="2">
    <source>
        <dbReference type="EMBL" id="EOI53573.1"/>
    </source>
</evidence>
<accession>R2XG31</accession>